<sequence>MSSVSGQSNATCFKTPSQFSITPVRSEEDLKDALILLYEYTKWLDLDLTFQNFDAEMANMPGKYAPPNGELFLARSPEGNAVGCVAVRPLTDAVCEMKRLWVRDSAKGIGLGKALVFAVVDAGGRLGYSKMRLDTLPRMTAAVKMYRSLGFLDIKPYYETPLVGTHFLELDLTKPWGTSDHESQGTTSEE</sequence>
<dbReference type="Proteomes" id="UP001345013">
    <property type="component" value="Unassembled WGS sequence"/>
</dbReference>
<dbReference type="EMBL" id="JAVRRG010000037">
    <property type="protein sequence ID" value="KAK5094037.1"/>
    <property type="molecule type" value="Genomic_DNA"/>
</dbReference>
<protein>
    <recommendedName>
        <fullName evidence="1">N-acetyltransferase domain-containing protein</fullName>
    </recommendedName>
</protein>
<evidence type="ECO:0000313" key="3">
    <source>
        <dbReference type="Proteomes" id="UP001345013"/>
    </source>
</evidence>
<name>A0ABR0KDQ3_9EURO</name>
<dbReference type="PANTHER" id="PTHR43305">
    <property type="entry name" value="FAMILY N-ACETYLTRANSFERASE, PUTATIVE (AFU_ORTHOLOGUE AFUA_2G01380)-RELATED"/>
    <property type="match status" value="1"/>
</dbReference>
<proteinExistence type="predicted"/>
<comment type="caution">
    <text evidence="2">The sequence shown here is derived from an EMBL/GenBank/DDBJ whole genome shotgun (WGS) entry which is preliminary data.</text>
</comment>
<reference evidence="2 3" key="1">
    <citation type="submission" date="2023-08" db="EMBL/GenBank/DDBJ databases">
        <title>Black Yeasts Isolated from many extreme environments.</title>
        <authorList>
            <person name="Coleine C."/>
            <person name="Stajich J.E."/>
            <person name="Selbmann L."/>
        </authorList>
    </citation>
    <scope>NUCLEOTIDE SEQUENCE [LARGE SCALE GENOMIC DNA]</scope>
    <source>
        <strain evidence="2 3">CCFEE 5885</strain>
    </source>
</reference>
<dbReference type="InterPro" id="IPR000182">
    <property type="entry name" value="GNAT_dom"/>
</dbReference>
<dbReference type="PANTHER" id="PTHR43305:SF1">
    <property type="entry name" value="FAMILY N-ACETYLTRANSFERASE, PUTATIVE (AFU_ORTHOLOGUE AFUA_2G01380)-RELATED"/>
    <property type="match status" value="1"/>
</dbReference>
<dbReference type="Pfam" id="PF00583">
    <property type="entry name" value="Acetyltransf_1"/>
    <property type="match status" value="1"/>
</dbReference>
<organism evidence="2 3">
    <name type="scientific">Lithohypha guttulata</name>
    <dbReference type="NCBI Taxonomy" id="1690604"/>
    <lineage>
        <taxon>Eukaryota</taxon>
        <taxon>Fungi</taxon>
        <taxon>Dikarya</taxon>
        <taxon>Ascomycota</taxon>
        <taxon>Pezizomycotina</taxon>
        <taxon>Eurotiomycetes</taxon>
        <taxon>Chaetothyriomycetidae</taxon>
        <taxon>Chaetothyriales</taxon>
        <taxon>Trichomeriaceae</taxon>
        <taxon>Lithohypha</taxon>
    </lineage>
</organism>
<evidence type="ECO:0000313" key="2">
    <source>
        <dbReference type="EMBL" id="KAK5094037.1"/>
    </source>
</evidence>
<dbReference type="PROSITE" id="PS51186">
    <property type="entry name" value="GNAT"/>
    <property type="match status" value="1"/>
</dbReference>
<feature type="domain" description="N-acetyltransferase" evidence="1">
    <location>
        <begin position="19"/>
        <end position="175"/>
    </location>
</feature>
<dbReference type="Gene3D" id="3.40.630.30">
    <property type="match status" value="1"/>
</dbReference>
<accession>A0ABR0KDQ3</accession>
<dbReference type="CDD" id="cd04301">
    <property type="entry name" value="NAT_SF"/>
    <property type="match status" value="1"/>
</dbReference>
<evidence type="ECO:0000259" key="1">
    <source>
        <dbReference type="PROSITE" id="PS51186"/>
    </source>
</evidence>
<gene>
    <name evidence="2" type="ORF">LTR24_003846</name>
</gene>
<dbReference type="InterPro" id="IPR052777">
    <property type="entry name" value="Acetyltransferase_Enz"/>
</dbReference>
<dbReference type="InterPro" id="IPR016181">
    <property type="entry name" value="Acyl_CoA_acyltransferase"/>
</dbReference>
<keyword evidence="3" id="KW-1185">Reference proteome</keyword>
<dbReference type="SUPFAM" id="SSF55729">
    <property type="entry name" value="Acyl-CoA N-acyltransferases (Nat)"/>
    <property type="match status" value="1"/>
</dbReference>